<sequence>MDSSQLETLLSFDYVLTIILNNVWTCMAILTAGAISFIWSTSIKSSSPSSSPRFEQALSVSSHQKPKVVHSCSPQLCEPVPKNAISTPVLDCMDAVIKRGKFAVYFYDDEVQEEDYYRGNVVCAETEYDDVTDGGVTLICCRELNMGWYRYLDLTVFNGNVVRFWD</sequence>
<keyword evidence="3" id="KW-1185">Reference proteome</keyword>
<dbReference type="EMBL" id="JAUIZM010000011">
    <property type="protein sequence ID" value="KAK1354978.1"/>
    <property type="molecule type" value="Genomic_DNA"/>
</dbReference>
<protein>
    <recommendedName>
        <fullName evidence="4">Transmembrane protein</fullName>
    </recommendedName>
</protein>
<dbReference type="PANTHER" id="PTHR36369:SF1">
    <property type="entry name" value="TRANSMEMBRANE PROTEIN"/>
    <property type="match status" value="1"/>
</dbReference>
<reference evidence="2" key="2">
    <citation type="submission" date="2023-05" db="EMBL/GenBank/DDBJ databases">
        <authorList>
            <person name="Schelkunov M.I."/>
        </authorList>
    </citation>
    <scope>NUCLEOTIDE SEQUENCE</scope>
    <source>
        <strain evidence="2">Hsosn_3</strain>
        <tissue evidence="2">Leaf</tissue>
    </source>
</reference>
<comment type="caution">
    <text evidence="2">The sequence shown here is derived from an EMBL/GenBank/DDBJ whole genome shotgun (WGS) entry which is preliminary data.</text>
</comment>
<evidence type="ECO:0000313" key="3">
    <source>
        <dbReference type="Proteomes" id="UP001237642"/>
    </source>
</evidence>
<dbReference type="PANTHER" id="PTHR36369">
    <property type="entry name" value="TRANSMEMBRANE PROTEIN"/>
    <property type="match status" value="1"/>
</dbReference>
<evidence type="ECO:0000313" key="2">
    <source>
        <dbReference type="EMBL" id="KAK1354978.1"/>
    </source>
</evidence>
<evidence type="ECO:0008006" key="4">
    <source>
        <dbReference type="Google" id="ProtNLM"/>
    </source>
</evidence>
<gene>
    <name evidence="2" type="ORF">POM88_048234</name>
</gene>
<dbReference type="Proteomes" id="UP001237642">
    <property type="component" value="Unassembled WGS sequence"/>
</dbReference>
<keyword evidence="1" id="KW-0812">Transmembrane</keyword>
<reference evidence="2" key="1">
    <citation type="submission" date="2023-02" db="EMBL/GenBank/DDBJ databases">
        <title>Genome of toxic invasive species Heracleum sosnowskyi carries increased number of genes despite the absence of recent whole-genome duplications.</title>
        <authorList>
            <person name="Schelkunov M."/>
            <person name="Shtratnikova V."/>
            <person name="Makarenko M."/>
            <person name="Klepikova A."/>
            <person name="Omelchenko D."/>
            <person name="Novikova G."/>
            <person name="Obukhova E."/>
            <person name="Bogdanov V."/>
            <person name="Penin A."/>
            <person name="Logacheva M."/>
        </authorList>
    </citation>
    <scope>NUCLEOTIDE SEQUENCE</scope>
    <source>
        <strain evidence="2">Hsosn_3</strain>
        <tissue evidence="2">Leaf</tissue>
    </source>
</reference>
<name>A0AAD8M0E7_9APIA</name>
<feature type="transmembrane region" description="Helical" evidence="1">
    <location>
        <begin position="14"/>
        <end position="39"/>
    </location>
</feature>
<organism evidence="2 3">
    <name type="scientific">Heracleum sosnowskyi</name>
    <dbReference type="NCBI Taxonomy" id="360622"/>
    <lineage>
        <taxon>Eukaryota</taxon>
        <taxon>Viridiplantae</taxon>
        <taxon>Streptophyta</taxon>
        <taxon>Embryophyta</taxon>
        <taxon>Tracheophyta</taxon>
        <taxon>Spermatophyta</taxon>
        <taxon>Magnoliopsida</taxon>
        <taxon>eudicotyledons</taxon>
        <taxon>Gunneridae</taxon>
        <taxon>Pentapetalae</taxon>
        <taxon>asterids</taxon>
        <taxon>campanulids</taxon>
        <taxon>Apiales</taxon>
        <taxon>Apiaceae</taxon>
        <taxon>Apioideae</taxon>
        <taxon>apioid superclade</taxon>
        <taxon>Tordylieae</taxon>
        <taxon>Tordyliinae</taxon>
        <taxon>Heracleum</taxon>
    </lineage>
</organism>
<keyword evidence="1" id="KW-1133">Transmembrane helix</keyword>
<keyword evidence="1" id="KW-0472">Membrane</keyword>
<proteinExistence type="predicted"/>
<evidence type="ECO:0000256" key="1">
    <source>
        <dbReference type="SAM" id="Phobius"/>
    </source>
</evidence>
<accession>A0AAD8M0E7</accession>
<dbReference type="AlphaFoldDB" id="A0AAD8M0E7"/>